<keyword evidence="2" id="KW-0964">Secreted</keyword>
<dbReference type="FunFam" id="3.10.250.10:FF:000007">
    <property type="entry name" value="Soluble scavenger receptor cysteine-rich domain-containing protein SSC5D"/>
    <property type="match status" value="1"/>
</dbReference>
<dbReference type="GO" id="GO:0004252">
    <property type="term" value="F:serine-type endopeptidase activity"/>
    <property type="evidence" value="ECO:0007669"/>
    <property type="project" value="TreeGrafter"/>
</dbReference>
<comment type="subcellular location">
    <subcellularLocation>
        <location evidence="1">Secreted</location>
    </subcellularLocation>
</comment>
<reference evidence="13 14" key="1">
    <citation type="submission" date="2019-09" db="EMBL/GenBank/DDBJ databases">
        <title>Bird 10,000 Genomes (B10K) Project - Family phase.</title>
        <authorList>
            <person name="Zhang G."/>
        </authorList>
    </citation>
    <scope>NUCLEOTIDE SEQUENCE [LARGE SCALE GENOMIC DNA]</scope>
    <source>
        <strain evidence="13">B10K-DU-001-43</strain>
        <tissue evidence="13">Muscle</tissue>
    </source>
</reference>
<evidence type="ECO:0000259" key="12">
    <source>
        <dbReference type="PROSITE" id="PS50287"/>
    </source>
</evidence>
<dbReference type="Proteomes" id="UP000520463">
    <property type="component" value="Unassembled WGS sequence"/>
</dbReference>
<comment type="function">
    <text evidence="8">Binds to extracellular matrix proteins. Binds to pathogen-associated molecular patterns (PAMPs) present on the cell walls of Gram-positive and Gram-negative bacteria and fungi, behaving as a pattern recognition receptor (PRR). Induces bacterial and fungal aggregation and subsequent inhibition of PAMP-induced cytokine release. Does not possess intrinsic bactericidal activity. May play a role in the innate defense and homeostasis of certain epithelial surfaces.</text>
</comment>
<name>A0A7L0N2B9_9PASS</name>
<dbReference type="GO" id="GO:0005615">
    <property type="term" value="C:extracellular space"/>
    <property type="evidence" value="ECO:0007669"/>
    <property type="project" value="TreeGrafter"/>
</dbReference>
<keyword evidence="3" id="KW-0732">Signal</keyword>
<sequence>APGELRLADGPHRCAGRVEVLHEGTWGTVCDDTWDLAAAQVVCRYLGCGRALGAHGRAPFGEGRGPIWLDGLRCVGNETHLAACATKPWGQHT</sequence>
<dbReference type="GO" id="GO:0005886">
    <property type="term" value="C:plasma membrane"/>
    <property type="evidence" value="ECO:0007669"/>
    <property type="project" value="TreeGrafter"/>
</dbReference>
<accession>A0A7L0N2B9</accession>
<keyword evidence="14" id="KW-1185">Reference proteome</keyword>
<dbReference type="SMART" id="SM00202">
    <property type="entry name" value="SR"/>
    <property type="match status" value="1"/>
</dbReference>
<keyword evidence="6" id="KW-0675">Receptor</keyword>
<dbReference type="PANTHER" id="PTHR48071:SF15">
    <property type="entry name" value="SRCR DOMAIN-CONTAINING PROTEIN"/>
    <property type="match status" value="1"/>
</dbReference>
<gene>
    <name evidence="13" type="primary">Cd163_0</name>
    <name evidence="13" type="ORF">FORRUF_R14985</name>
</gene>
<evidence type="ECO:0000256" key="1">
    <source>
        <dbReference type="ARBA" id="ARBA00004613"/>
    </source>
</evidence>
<dbReference type="OrthoDB" id="536948at2759"/>
<evidence type="ECO:0000256" key="5">
    <source>
        <dbReference type="ARBA" id="ARBA00023157"/>
    </source>
</evidence>
<comment type="subunit">
    <text evidence="9">Interacts with LGALS1 and laminin.</text>
</comment>
<evidence type="ECO:0000256" key="10">
    <source>
        <dbReference type="ARBA" id="ARBA00069168"/>
    </source>
</evidence>
<keyword evidence="5 11" id="KW-1015">Disulfide bond</keyword>
<protein>
    <recommendedName>
        <fullName evidence="10">Soluble scavenger receptor cysteine-rich domain-containing protein SSC5D</fullName>
    </recommendedName>
</protein>
<dbReference type="Gene3D" id="3.10.250.10">
    <property type="entry name" value="SRCR-like domain"/>
    <property type="match status" value="1"/>
</dbReference>
<proteinExistence type="predicted"/>
<dbReference type="PANTHER" id="PTHR48071">
    <property type="entry name" value="SRCR DOMAIN-CONTAINING PROTEIN"/>
    <property type="match status" value="1"/>
</dbReference>
<dbReference type="AlphaFoldDB" id="A0A7L0N2B9"/>
<keyword evidence="7" id="KW-0325">Glycoprotein</keyword>
<dbReference type="SUPFAM" id="SSF56487">
    <property type="entry name" value="SRCR-like"/>
    <property type="match status" value="1"/>
</dbReference>
<dbReference type="PROSITE" id="PS50287">
    <property type="entry name" value="SRCR_2"/>
    <property type="match status" value="1"/>
</dbReference>
<evidence type="ECO:0000256" key="6">
    <source>
        <dbReference type="ARBA" id="ARBA00023170"/>
    </source>
</evidence>
<dbReference type="PRINTS" id="PR00258">
    <property type="entry name" value="SPERACTRCPTR"/>
</dbReference>
<evidence type="ECO:0000256" key="3">
    <source>
        <dbReference type="ARBA" id="ARBA00022729"/>
    </source>
</evidence>
<evidence type="ECO:0000256" key="7">
    <source>
        <dbReference type="ARBA" id="ARBA00023180"/>
    </source>
</evidence>
<dbReference type="Pfam" id="PF00530">
    <property type="entry name" value="SRCR"/>
    <property type="match status" value="1"/>
</dbReference>
<dbReference type="InterPro" id="IPR001190">
    <property type="entry name" value="SRCR"/>
</dbReference>
<evidence type="ECO:0000256" key="4">
    <source>
        <dbReference type="ARBA" id="ARBA00022737"/>
    </source>
</evidence>
<dbReference type="PROSITE" id="PS00420">
    <property type="entry name" value="SRCR_1"/>
    <property type="match status" value="1"/>
</dbReference>
<dbReference type="EMBL" id="VXAU01000995">
    <property type="protein sequence ID" value="NXK87574.1"/>
    <property type="molecule type" value="Genomic_DNA"/>
</dbReference>
<dbReference type="GO" id="GO:0031638">
    <property type="term" value="P:zymogen activation"/>
    <property type="evidence" value="ECO:0007669"/>
    <property type="project" value="TreeGrafter"/>
</dbReference>
<evidence type="ECO:0000256" key="2">
    <source>
        <dbReference type="ARBA" id="ARBA00022525"/>
    </source>
</evidence>
<feature type="domain" description="SRCR" evidence="12">
    <location>
        <begin position="5"/>
        <end position="93"/>
    </location>
</feature>
<keyword evidence="4" id="KW-0677">Repeat</keyword>
<evidence type="ECO:0000256" key="8">
    <source>
        <dbReference type="ARBA" id="ARBA00058074"/>
    </source>
</evidence>
<evidence type="ECO:0000313" key="14">
    <source>
        <dbReference type="Proteomes" id="UP000520463"/>
    </source>
</evidence>
<evidence type="ECO:0000313" key="13">
    <source>
        <dbReference type="EMBL" id="NXK87574.1"/>
    </source>
</evidence>
<feature type="non-terminal residue" evidence="13">
    <location>
        <position position="1"/>
    </location>
</feature>
<organism evidence="13 14">
    <name type="scientific">Formicarius rufipectus</name>
    <dbReference type="NCBI Taxonomy" id="1118560"/>
    <lineage>
        <taxon>Eukaryota</taxon>
        <taxon>Metazoa</taxon>
        <taxon>Chordata</taxon>
        <taxon>Craniata</taxon>
        <taxon>Vertebrata</taxon>
        <taxon>Euteleostomi</taxon>
        <taxon>Archelosauria</taxon>
        <taxon>Archosauria</taxon>
        <taxon>Dinosauria</taxon>
        <taxon>Saurischia</taxon>
        <taxon>Theropoda</taxon>
        <taxon>Coelurosauria</taxon>
        <taxon>Aves</taxon>
        <taxon>Neognathae</taxon>
        <taxon>Neoaves</taxon>
        <taxon>Telluraves</taxon>
        <taxon>Australaves</taxon>
        <taxon>Passeriformes</taxon>
        <taxon>Formicariidae</taxon>
        <taxon>Formicarius</taxon>
    </lineage>
</organism>
<comment type="caution">
    <text evidence="13">The sequence shown here is derived from an EMBL/GenBank/DDBJ whole genome shotgun (WGS) entry which is preliminary data.</text>
</comment>
<evidence type="ECO:0000256" key="9">
    <source>
        <dbReference type="ARBA" id="ARBA00064153"/>
    </source>
</evidence>
<comment type="caution">
    <text evidence="11">Lacks conserved residue(s) required for the propagation of feature annotation.</text>
</comment>
<feature type="disulfide bond" evidence="11">
    <location>
        <begin position="74"/>
        <end position="84"/>
    </location>
</feature>
<evidence type="ECO:0000256" key="11">
    <source>
        <dbReference type="PROSITE-ProRule" id="PRU00196"/>
    </source>
</evidence>
<feature type="non-terminal residue" evidence="13">
    <location>
        <position position="93"/>
    </location>
</feature>
<dbReference type="InterPro" id="IPR036772">
    <property type="entry name" value="SRCR-like_dom_sf"/>
</dbReference>